<organism evidence="1 2">
    <name type="scientific">Trichinella spiralis</name>
    <name type="common">Trichina worm</name>
    <dbReference type="NCBI Taxonomy" id="6334"/>
    <lineage>
        <taxon>Eukaryota</taxon>
        <taxon>Metazoa</taxon>
        <taxon>Ecdysozoa</taxon>
        <taxon>Nematoda</taxon>
        <taxon>Enoplea</taxon>
        <taxon>Dorylaimia</taxon>
        <taxon>Trichinellida</taxon>
        <taxon>Trichinellidae</taxon>
        <taxon>Trichinella</taxon>
    </lineage>
</organism>
<reference evidence="1 2" key="1">
    <citation type="submission" date="2015-01" db="EMBL/GenBank/DDBJ databases">
        <title>Evolution of Trichinella species and genotypes.</title>
        <authorList>
            <person name="Korhonen P.K."/>
            <person name="Edoardo P."/>
            <person name="Giuseppe L.R."/>
            <person name="Gasser R.B."/>
        </authorList>
    </citation>
    <scope>NUCLEOTIDE SEQUENCE [LARGE SCALE GENOMIC DNA]</scope>
    <source>
        <strain evidence="1">ISS3</strain>
    </source>
</reference>
<keyword evidence="2" id="KW-1185">Reference proteome</keyword>
<dbReference type="EMBL" id="JYDH01000047">
    <property type="protein sequence ID" value="KRY35983.1"/>
    <property type="molecule type" value="Genomic_DNA"/>
</dbReference>
<evidence type="ECO:0000313" key="2">
    <source>
        <dbReference type="Proteomes" id="UP000054776"/>
    </source>
</evidence>
<dbReference type="Proteomes" id="UP000054776">
    <property type="component" value="Unassembled WGS sequence"/>
</dbReference>
<gene>
    <name evidence="1" type="ORF">T01_12978</name>
</gene>
<sequence>MDYVNIMREFSLRCHSQIAFPTGSEVFPCHTRVEASTEHVIIHHVYTSSRDTQSAGKSCRSAYLTAHRSKKSEGKYNVIAVDFA</sequence>
<dbReference type="OrthoDB" id="5935923at2759"/>
<dbReference type="AlphaFoldDB" id="A0A0V1BGI8"/>
<protein>
    <submittedName>
        <fullName evidence="1">Uncharacterized protein</fullName>
    </submittedName>
</protein>
<dbReference type="InParanoid" id="A0A0V1BGI8"/>
<accession>A0A0V1BGI8</accession>
<comment type="caution">
    <text evidence="1">The sequence shown here is derived from an EMBL/GenBank/DDBJ whole genome shotgun (WGS) entry which is preliminary data.</text>
</comment>
<proteinExistence type="predicted"/>
<evidence type="ECO:0000313" key="1">
    <source>
        <dbReference type="EMBL" id="KRY35983.1"/>
    </source>
</evidence>
<name>A0A0V1BGI8_TRISP</name>